<dbReference type="InterPro" id="IPR051463">
    <property type="entry name" value="Peptidase_U62_metallo"/>
</dbReference>
<accession>A6UUH0</accession>
<dbReference type="GO" id="GO:0008237">
    <property type="term" value="F:metallopeptidase activity"/>
    <property type="evidence" value="ECO:0007669"/>
    <property type="project" value="UniProtKB-KW"/>
</dbReference>
<dbReference type="HOGENOM" id="CLU_026425_1_2_2"/>
<evidence type="ECO:0000256" key="1">
    <source>
        <dbReference type="ARBA" id="ARBA00005836"/>
    </source>
</evidence>
<keyword evidence="3" id="KW-0378">Hydrolase</keyword>
<gene>
    <name evidence="8" type="ordered locus">Maeo_0557</name>
</gene>
<dbReference type="Pfam" id="PF19290">
    <property type="entry name" value="PmbA_TldD_2nd"/>
    <property type="match status" value="1"/>
</dbReference>
<keyword evidence="9" id="KW-1185">Reference proteome</keyword>
<keyword evidence="2" id="KW-0645">Protease</keyword>
<dbReference type="InterPro" id="IPR045569">
    <property type="entry name" value="Metalloprtase-TldD/E_C"/>
</dbReference>
<sequence length="474" mass="52266">MEQIKEYEFPNGDLEKLEDLIDLGTYCDIRLNYGESNHITLKDGTIEEVSSGMSSGVCVRMLYENGWGYATADTTDLKEIKELIQKAYKVAKIANNESKKKVILKETPTNTDYIKSDIKINPKDISTEEKKEYLLESHKNLIDENTTNTNGSNKIVSTSVSYSDATGYSLFMSSEGTKIESDRTKVFMYMTAVASGNNNSNNLQYASERIGGDGFEVINYDKIIKLSTNAKERALRLLTAKQCPKGEFNVVLDPDLAGVFIHEAVGHASEADLVLQNDSVFKDKIGEVVGSEIVSVIDNPNIDNSFGYYKYDSEGVKGQKTTIIENGVLKGYLHSRETAGRMDMELTGNGRAQGLNKPIVRMSNTYIKPMDWDFEELLQDTKDGIYLKGSRGGQVDTGKGLFQFNSVEAFMIEKGELTTPLRDAGLSGEILDILHNIDAITNEFKLSIGYCGKGGQSVPVGDGGGSVRTRTTIC</sequence>
<evidence type="ECO:0000256" key="3">
    <source>
        <dbReference type="ARBA" id="ARBA00022801"/>
    </source>
</evidence>
<dbReference type="PIRSF" id="PIRSF004919">
    <property type="entry name" value="TldD"/>
    <property type="match status" value="1"/>
</dbReference>
<comment type="similarity">
    <text evidence="1">Belongs to the peptidase U62 family.</text>
</comment>
<keyword evidence="4" id="KW-0482">Metalloprotease</keyword>
<dbReference type="PANTHER" id="PTHR30624:SF0">
    <property type="entry name" value="METALLOPROTEASE SLR0863"/>
    <property type="match status" value="1"/>
</dbReference>
<dbReference type="GeneID" id="5326565"/>
<dbReference type="EMBL" id="CP000743">
    <property type="protein sequence ID" value="ABR56142.1"/>
    <property type="molecule type" value="Genomic_DNA"/>
</dbReference>
<dbReference type="KEGG" id="mae:Maeo_0557"/>
<evidence type="ECO:0000313" key="8">
    <source>
        <dbReference type="EMBL" id="ABR56142.1"/>
    </source>
</evidence>
<dbReference type="eggNOG" id="arCOG00321">
    <property type="taxonomic scope" value="Archaea"/>
</dbReference>
<evidence type="ECO:0000259" key="5">
    <source>
        <dbReference type="Pfam" id="PF01523"/>
    </source>
</evidence>
<name>A6UUH0_META3</name>
<dbReference type="Pfam" id="PF19289">
    <property type="entry name" value="PmbA_TldD_3rd"/>
    <property type="match status" value="1"/>
</dbReference>
<dbReference type="InterPro" id="IPR002510">
    <property type="entry name" value="Metalloprtase-TldD/E_N"/>
</dbReference>
<dbReference type="STRING" id="419665.Maeo_0557"/>
<dbReference type="Proteomes" id="UP000001106">
    <property type="component" value="Chromosome"/>
</dbReference>
<feature type="domain" description="Metalloprotease TldD/E C-terminal" evidence="6">
    <location>
        <begin position="246"/>
        <end position="468"/>
    </location>
</feature>
<dbReference type="SUPFAM" id="SSF111283">
    <property type="entry name" value="Putative modulator of DNA gyrase, PmbA/TldD"/>
    <property type="match status" value="1"/>
</dbReference>
<dbReference type="InterPro" id="IPR025502">
    <property type="entry name" value="TldD"/>
</dbReference>
<dbReference type="PANTHER" id="PTHR30624">
    <property type="entry name" value="UNCHARACTERIZED PROTEIN TLDD AND PMBA"/>
    <property type="match status" value="1"/>
</dbReference>
<dbReference type="InterPro" id="IPR036059">
    <property type="entry name" value="TldD/PmbA_sf"/>
</dbReference>
<proteinExistence type="inferred from homology"/>
<evidence type="ECO:0000256" key="2">
    <source>
        <dbReference type="ARBA" id="ARBA00022670"/>
    </source>
</evidence>
<reference evidence="8" key="1">
    <citation type="submission" date="2007-06" db="EMBL/GenBank/DDBJ databases">
        <title>Complete sequence of Methanococcus aeolicus Nankai-3.</title>
        <authorList>
            <consortium name="US DOE Joint Genome Institute"/>
            <person name="Copeland A."/>
            <person name="Lucas S."/>
            <person name="Lapidus A."/>
            <person name="Barry K."/>
            <person name="Glavina del Rio T."/>
            <person name="Dalin E."/>
            <person name="Tice H."/>
            <person name="Pitluck S."/>
            <person name="Chain P."/>
            <person name="Malfatti S."/>
            <person name="Shin M."/>
            <person name="Vergez L."/>
            <person name="Schmutz J."/>
            <person name="Larimer F."/>
            <person name="Land M."/>
            <person name="Hauser L."/>
            <person name="Kyrpides N."/>
            <person name="Lykidis A."/>
            <person name="Sieprawska-Lupa M."/>
            <person name="Whitman W.B."/>
            <person name="Richardson P."/>
        </authorList>
    </citation>
    <scope>NUCLEOTIDE SEQUENCE [LARGE SCALE GENOMIC DNA]</scope>
    <source>
        <strain evidence="8">Nankai-3</strain>
    </source>
</reference>
<dbReference type="Pfam" id="PF01523">
    <property type="entry name" value="PmbA_TldD_1st"/>
    <property type="match status" value="1"/>
</dbReference>
<organism evidence="8 9">
    <name type="scientific">Methanococcus aeolicus (strain ATCC BAA-1280 / DSM 17508 / OCM 812 / Nankai-3)</name>
    <dbReference type="NCBI Taxonomy" id="419665"/>
    <lineage>
        <taxon>Archaea</taxon>
        <taxon>Methanobacteriati</taxon>
        <taxon>Methanobacteriota</taxon>
        <taxon>Methanomada group</taxon>
        <taxon>Methanococci</taxon>
        <taxon>Methanococcales</taxon>
        <taxon>Methanococcaceae</taxon>
        <taxon>Methanococcus</taxon>
    </lineage>
</organism>
<evidence type="ECO:0000259" key="6">
    <source>
        <dbReference type="Pfam" id="PF19289"/>
    </source>
</evidence>
<dbReference type="Gene3D" id="3.30.2290.10">
    <property type="entry name" value="PmbA/TldD superfamily"/>
    <property type="match status" value="1"/>
</dbReference>
<evidence type="ECO:0000259" key="7">
    <source>
        <dbReference type="Pfam" id="PF19290"/>
    </source>
</evidence>
<evidence type="ECO:0000256" key="4">
    <source>
        <dbReference type="ARBA" id="ARBA00023049"/>
    </source>
</evidence>
<dbReference type="AlphaFoldDB" id="A6UUH0"/>
<dbReference type="GO" id="GO:0005829">
    <property type="term" value="C:cytosol"/>
    <property type="evidence" value="ECO:0007669"/>
    <property type="project" value="TreeGrafter"/>
</dbReference>
<dbReference type="GO" id="GO:0006508">
    <property type="term" value="P:proteolysis"/>
    <property type="evidence" value="ECO:0007669"/>
    <property type="project" value="UniProtKB-KW"/>
</dbReference>
<protein>
    <submittedName>
        <fullName evidence="8">Peptidase U62 modulator of DNA gyrase</fullName>
    </submittedName>
</protein>
<dbReference type="InterPro" id="IPR045570">
    <property type="entry name" value="Metalloprtase-TldD/E_cen_dom"/>
</dbReference>
<dbReference type="RefSeq" id="WP_011973274.1">
    <property type="nucleotide sequence ID" value="NC_009635.1"/>
</dbReference>
<evidence type="ECO:0000313" key="9">
    <source>
        <dbReference type="Proteomes" id="UP000001106"/>
    </source>
</evidence>
<feature type="domain" description="Metalloprotease TldD/E central" evidence="7">
    <location>
        <begin position="121"/>
        <end position="238"/>
    </location>
</feature>
<dbReference type="InterPro" id="IPR035068">
    <property type="entry name" value="TldD/PmbA_N"/>
</dbReference>
<feature type="domain" description="Metalloprotease TldD/E N-terminal" evidence="5">
    <location>
        <begin position="27"/>
        <end position="91"/>
    </location>
</feature>